<dbReference type="InterPro" id="IPR003768">
    <property type="entry name" value="ScpA"/>
</dbReference>
<keyword evidence="3 5" id="KW-0131">Cell cycle</keyword>
<comment type="function">
    <text evidence="5">Participates in chromosomal partition during cell division. May act via the formation of a condensin-like complex containing Smc and ScpB that pull DNA away from mid-cell into both cell halves.</text>
</comment>
<dbReference type="RefSeq" id="WP_091656465.1">
    <property type="nucleotide sequence ID" value="NZ_FONT01000001.1"/>
</dbReference>
<dbReference type="GO" id="GO:0006260">
    <property type="term" value="P:DNA replication"/>
    <property type="evidence" value="ECO:0007669"/>
    <property type="project" value="UniProtKB-UniRule"/>
</dbReference>
<keyword evidence="7" id="KW-1185">Reference proteome</keyword>
<dbReference type="PANTHER" id="PTHR33969">
    <property type="entry name" value="SEGREGATION AND CONDENSATION PROTEIN A"/>
    <property type="match status" value="1"/>
</dbReference>
<gene>
    <name evidence="5" type="primary">scpA</name>
    <name evidence="6" type="ORF">SAMN05192532_101317</name>
</gene>
<evidence type="ECO:0000256" key="4">
    <source>
        <dbReference type="ARBA" id="ARBA00044777"/>
    </source>
</evidence>
<dbReference type="PANTHER" id="PTHR33969:SF2">
    <property type="entry name" value="SEGREGATION AND CONDENSATION PROTEIN A"/>
    <property type="match status" value="1"/>
</dbReference>
<dbReference type="Pfam" id="PF02616">
    <property type="entry name" value="SMC_ScpA"/>
    <property type="match status" value="1"/>
</dbReference>
<dbReference type="GO" id="GO:0005737">
    <property type="term" value="C:cytoplasm"/>
    <property type="evidence" value="ECO:0007669"/>
    <property type="project" value="UniProtKB-SubCell"/>
</dbReference>
<keyword evidence="5" id="KW-0963">Cytoplasm</keyword>
<dbReference type="GO" id="GO:0051301">
    <property type="term" value="P:cell division"/>
    <property type="evidence" value="ECO:0007669"/>
    <property type="project" value="UniProtKB-KW"/>
</dbReference>
<name>A0A1I1ZLB8_9BACI</name>
<evidence type="ECO:0000313" key="7">
    <source>
        <dbReference type="Proteomes" id="UP000199516"/>
    </source>
</evidence>
<dbReference type="AlphaFoldDB" id="A0A1I1ZLB8"/>
<proteinExistence type="inferred from homology"/>
<dbReference type="Gene3D" id="1.10.10.580">
    <property type="entry name" value="Structural maintenance of chromosome 1. Chain E"/>
    <property type="match status" value="1"/>
</dbReference>
<sequence>MKRYSVKIDSFEGPLDLLLHLVQQSEMDIYHIPLAEITNQYLKYVRTMQELELNIASEYLVMAATLLEIKSTMLLPRDTSLDMEEDSETEEEIRDELLTKLVEYKKYKSAAEELKSRDTQEVTRYSKEPDELEEVERGKEVSPDVTLFDMLEAYLSLKSNTTEKVDETIHSIPSEDFSMEESMDNIVTKLSSQKGDVTFQELFTSMDKPKKVVTFLAVLELMKERKIVCKQSDNFGDILLHLREEEEG</sequence>
<dbReference type="OrthoDB" id="9811016at2"/>
<comment type="similarity">
    <text evidence="5">Belongs to the ScpA family.</text>
</comment>
<keyword evidence="1 5" id="KW-0132">Cell division</keyword>
<keyword evidence="2 5" id="KW-0159">Chromosome partition</keyword>
<protein>
    <recommendedName>
        <fullName evidence="4 5">Segregation and condensation protein A</fullName>
    </recommendedName>
</protein>
<comment type="subunit">
    <text evidence="5">Component of a cohesin-like complex composed of ScpA, ScpB and the Smc homodimer, in which ScpA and ScpB bind to the head domain of Smc. The presence of the three proteins is required for the association of the complex with DNA.</text>
</comment>
<reference evidence="6 7" key="1">
    <citation type="submission" date="2016-10" db="EMBL/GenBank/DDBJ databases">
        <authorList>
            <person name="de Groot N.N."/>
        </authorList>
    </citation>
    <scope>NUCLEOTIDE SEQUENCE [LARGE SCALE GENOMIC DNA]</scope>
    <source>
        <strain evidence="6 7">DSM 23995</strain>
    </source>
</reference>
<dbReference type="EMBL" id="FONT01000001">
    <property type="protein sequence ID" value="SFE32624.1"/>
    <property type="molecule type" value="Genomic_DNA"/>
</dbReference>
<evidence type="ECO:0000256" key="3">
    <source>
        <dbReference type="ARBA" id="ARBA00023306"/>
    </source>
</evidence>
<dbReference type="HAMAP" id="MF_01805">
    <property type="entry name" value="ScpA"/>
    <property type="match status" value="1"/>
</dbReference>
<evidence type="ECO:0000256" key="2">
    <source>
        <dbReference type="ARBA" id="ARBA00022829"/>
    </source>
</evidence>
<evidence type="ECO:0000256" key="1">
    <source>
        <dbReference type="ARBA" id="ARBA00022618"/>
    </source>
</evidence>
<dbReference type="GO" id="GO:0007059">
    <property type="term" value="P:chromosome segregation"/>
    <property type="evidence" value="ECO:0007669"/>
    <property type="project" value="UniProtKB-UniRule"/>
</dbReference>
<dbReference type="Proteomes" id="UP000199516">
    <property type="component" value="Unassembled WGS sequence"/>
</dbReference>
<organism evidence="6 7">
    <name type="scientific">Alteribacillus iranensis</name>
    <dbReference type="NCBI Taxonomy" id="930128"/>
    <lineage>
        <taxon>Bacteria</taxon>
        <taxon>Bacillati</taxon>
        <taxon>Bacillota</taxon>
        <taxon>Bacilli</taxon>
        <taxon>Bacillales</taxon>
        <taxon>Bacillaceae</taxon>
        <taxon>Alteribacillus</taxon>
    </lineage>
</organism>
<comment type="subcellular location">
    <subcellularLocation>
        <location evidence="5">Cytoplasm</location>
    </subcellularLocation>
    <text evidence="5">Associated with two foci at the outer edges of the nucleoid region in young cells, and at four foci within both cell halves in older cells.</text>
</comment>
<evidence type="ECO:0000313" key="6">
    <source>
        <dbReference type="EMBL" id="SFE32624.1"/>
    </source>
</evidence>
<dbReference type="Gene3D" id="6.10.250.2410">
    <property type="match status" value="1"/>
</dbReference>
<accession>A0A1I1ZLB8</accession>
<evidence type="ECO:0000256" key="5">
    <source>
        <dbReference type="HAMAP-Rule" id="MF_01805"/>
    </source>
</evidence>
<dbReference type="InterPro" id="IPR023093">
    <property type="entry name" value="ScpA-like_C"/>
</dbReference>
<dbReference type="STRING" id="930128.SAMN05192532_101317"/>